<reference evidence="3" key="2">
    <citation type="submission" date="2010-07" db="EMBL/GenBank/DDBJ databases">
        <authorList>
            <consortium name="The Broad Institute Genome Sequencing Platform"/>
            <consortium name="Broad Institute Genome Sequencing Center for Infectious Disease"/>
            <person name="Ma L.-J."/>
            <person name="Dead R."/>
            <person name="Young S."/>
            <person name="Zeng Q."/>
            <person name="Koehrsen M."/>
            <person name="Alvarado L."/>
            <person name="Berlin A."/>
            <person name="Chapman S.B."/>
            <person name="Chen Z."/>
            <person name="Freedman E."/>
            <person name="Gellesch M."/>
            <person name="Goldberg J."/>
            <person name="Griggs A."/>
            <person name="Gujja S."/>
            <person name="Heilman E.R."/>
            <person name="Heiman D."/>
            <person name="Hepburn T."/>
            <person name="Howarth C."/>
            <person name="Jen D."/>
            <person name="Larson L."/>
            <person name="Mehta T."/>
            <person name="Neiman D."/>
            <person name="Pearson M."/>
            <person name="Roberts A."/>
            <person name="Saif S."/>
            <person name="Shea T."/>
            <person name="Shenoy N."/>
            <person name="Sisk P."/>
            <person name="Stolte C."/>
            <person name="Sykes S."/>
            <person name="Walk T."/>
            <person name="White J."/>
            <person name="Yandava C."/>
            <person name="Haas B."/>
            <person name="Nusbaum C."/>
            <person name="Birren B."/>
        </authorList>
    </citation>
    <scope>NUCLEOTIDE SEQUENCE</scope>
    <source>
        <strain evidence="3">R3-111a-1</strain>
    </source>
</reference>
<dbReference type="InterPro" id="IPR013783">
    <property type="entry name" value="Ig-like_fold"/>
</dbReference>
<reference evidence="4" key="4">
    <citation type="journal article" date="2015" name="G3 (Bethesda)">
        <title>Genome sequences of three phytopathogenic species of the Magnaporthaceae family of fungi.</title>
        <authorList>
            <person name="Okagaki L.H."/>
            <person name="Nunes C.C."/>
            <person name="Sailsbery J."/>
            <person name="Clay B."/>
            <person name="Brown D."/>
            <person name="John T."/>
            <person name="Oh Y."/>
            <person name="Young N."/>
            <person name="Fitzgerald M."/>
            <person name="Haas B.J."/>
            <person name="Zeng Q."/>
            <person name="Young S."/>
            <person name="Adiconis X."/>
            <person name="Fan L."/>
            <person name="Levin J.Z."/>
            <person name="Mitchell T.K."/>
            <person name="Okubara P.A."/>
            <person name="Farman M.L."/>
            <person name="Kohn L.M."/>
            <person name="Birren B."/>
            <person name="Ma L.-J."/>
            <person name="Dean R.A."/>
        </authorList>
    </citation>
    <scope>NUCLEOTIDE SEQUENCE</scope>
    <source>
        <strain evidence="4">R3-111a-1</strain>
    </source>
</reference>
<dbReference type="HOGENOM" id="CLU_011453_2_0_1"/>
<feature type="region of interest" description="Disordered" evidence="1">
    <location>
        <begin position="422"/>
        <end position="447"/>
    </location>
</feature>
<feature type="region of interest" description="Disordered" evidence="1">
    <location>
        <begin position="1"/>
        <end position="49"/>
    </location>
</feature>
<protein>
    <recommendedName>
        <fullName evidence="2">AMP-activated protein kinase glycogen-binding domain-containing protein</fullName>
    </recommendedName>
</protein>
<feature type="region of interest" description="Disordered" evidence="1">
    <location>
        <begin position="219"/>
        <end position="277"/>
    </location>
</feature>
<feature type="region of interest" description="Disordered" evidence="1">
    <location>
        <begin position="62"/>
        <end position="96"/>
    </location>
</feature>
<keyword evidence="5" id="KW-1185">Reference proteome</keyword>
<sequence>MLSRRPWSLIGLRRRRKPQSAEQPKDEDQKNSSKPPMGGGDQTASFGWSRVGRVAKRGLSCLRQRAGSPKQQEERAADAAVAAAGSSSNRPSWPHAGEQVYVTGTFDHWTKSVKLEKVGDVFEKEVTLPDNGEKVYYKRAKARAPAFHSHAPTLLPSPRLDRAASSLFVVDGEWTINQATAKENDPDGIENNFLTSDDLVNAPAETAFINSVGPESTTAALVKDVPVEDAKGEPKEEPGEETKDDPKAESSADATADMAKGDKEAVPGAFPETPAADLDKEFKVSPIAASEGAVNPIKLAPGEPIPESATAQDVNANVKLDPESYEKADTLPGVSDLAALLPPVSSTMIPESSLPIAGANDVTISSVGPNATTVALAGEVPLEPKAPAIVKESQEKAGVDPEASAIGEEVKEKAQVEAELLQKVPEAPSTAEGTAGQGTDKAEADKTVAETVAETAAGLGATAVASAVAAKDALVEQATAAAAQLPDSVKQNLPESVQQAIAPTTKEDIRQEVSPEVPAEVKGSIKEAGESPEAAANTAAVEGKKEVEVELLKEVQAVAAVGEESKKAEETPEAKKADEPAEPKKAEEATAVEPVETAAPAAGAAAEAKPATNGTTTDSNATAAKATTETPAAKPAEGASAPTTPEKKKKNRLSMMLSKIKSKVSSHK</sequence>
<reference evidence="4" key="5">
    <citation type="submission" date="2018-04" db="UniProtKB">
        <authorList>
            <consortium name="EnsemblFungi"/>
        </authorList>
    </citation>
    <scope>IDENTIFICATION</scope>
    <source>
        <strain evidence="4">R3-111a-1</strain>
    </source>
</reference>
<dbReference type="Proteomes" id="UP000006039">
    <property type="component" value="Unassembled WGS sequence"/>
</dbReference>
<dbReference type="InterPro" id="IPR014756">
    <property type="entry name" value="Ig_E-set"/>
</dbReference>
<reference evidence="3" key="3">
    <citation type="submission" date="2010-09" db="EMBL/GenBank/DDBJ databases">
        <title>Annotation of Gaeumannomyces graminis var. tritici R3-111a-1.</title>
        <authorList>
            <consortium name="The Broad Institute Genome Sequencing Platform"/>
            <person name="Ma L.-J."/>
            <person name="Dead R."/>
            <person name="Young S.K."/>
            <person name="Zeng Q."/>
            <person name="Gargeya S."/>
            <person name="Fitzgerald M."/>
            <person name="Haas B."/>
            <person name="Abouelleil A."/>
            <person name="Alvarado L."/>
            <person name="Arachchi H.M."/>
            <person name="Berlin A."/>
            <person name="Brown A."/>
            <person name="Chapman S.B."/>
            <person name="Chen Z."/>
            <person name="Dunbar C."/>
            <person name="Freedman E."/>
            <person name="Gearin G."/>
            <person name="Gellesch M."/>
            <person name="Goldberg J."/>
            <person name="Griggs A."/>
            <person name="Gujja S."/>
            <person name="Heiman D."/>
            <person name="Howarth C."/>
            <person name="Larson L."/>
            <person name="Lui A."/>
            <person name="MacDonald P.J.P."/>
            <person name="Mehta T."/>
            <person name="Montmayeur A."/>
            <person name="Murphy C."/>
            <person name="Neiman D."/>
            <person name="Pearson M."/>
            <person name="Priest M."/>
            <person name="Roberts A."/>
            <person name="Saif S."/>
            <person name="Shea T."/>
            <person name="Shenoy N."/>
            <person name="Sisk P."/>
            <person name="Stolte C."/>
            <person name="Sykes S."/>
            <person name="Yandava C."/>
            <person name="Wortman J."/>
            <person name="Nusbaum C."/>
            <person name="Birren B."/>
        </authorList>
    </citation>
    <scope>NUCLEOTIDE SEQUENCE</scope>
    <source>
        <strain evidence="3">R3-111a-1</strain>
    </source>
</reference>
<feature type="domain" description="AMP-activated protein kinase glycogen-binding" evidence="2">
    <location>
        <begin position="92"/>
        <end position="130"/>
    </location>
</feature>
<dbReference type="AlphaFoldDB" id="J3NFZ3"/>
<reference evidence="5" key="1">
    <citation type="submission" date="2010-07" db="EMBL/GenBank/DDBJ databases">
        <title>The genome sequence of Gaeumannomyces graminis var. tritici strain R3-111a-1.</title>
        <authorList>
            <consortium name="The Broad Institute Genome Sequencing Platform"/>
            <person name="Ma L.-J."/>
            <person name="Dead R."/>
            <person name="Young S."/>
            <person name="Zeng Q."/>
            <person name="Koehrsen M."/>
            <person name="Alvarado L."/>
            <person name="Berlin A."/>
            <person name="Chapman S.B."/>
            <person name="Chen Z."/>
            <person name="Freedman E."/>
            <person name="Gellesch M."/>
            <person name="Goldberg J."/>
            <person name="Griggs A."/>
            <person name="Gujja S."/>
            <person name="Heilman E.R."/>
            <person name="Heiman D."/>
            <person name="Hepburn T."/>
            <person name="Howarth C."/>
            <person name="Jen D."/>
            <person name="Larson L."/>
            <person name="Mehta T."/>
            <person name="Neiman D."/>
            <person name="Pearson M."/>
            <person name="Roberts A."/>
            <person name="Saif S."/>
            <person name="Shea T."/>
            <person name="Shenoy N."/>
            <person name="Sisk P."/>
            <person name="Stolte C."/>
            <person name="Sykes S."/>
            <person name="Walk T."/>
            <person name="White J."/>
            <person name="Yandava C."/>
            <person name="Haas B."/>
            <person name="Nusbaum C."/>
            <person name="Birren B."/>
        </authorList>
    </citation>
    <scope>NUCLEOTIDE SEQUENCE [LARGE SCALE GENOMIC DNA]</scope>
    <source>
        <strain evidence="5">R3-111a-1</strain>
    </source>
</reference>
<dbReference type="InterPro" id="IPR032640">
    <property type="entry name" value="AMPK1_CBM"/>
</dbReference>
<dbReference type="Pfam" id="PF16561">
    <property type="entry name" value="AMPK1_CBM"/>
    <property type="match status" value="1"/>
</dbReference>
<accession>J3NFZ3</accession>
<dbReference type="STRING" id="644352.J3NFZ3"/>
<evidence type="ECO:0000313" key="5">
    <source>
        <dbReference type="Proteomes" id="UP000006039"/>
    </source>
</evidence>
<dbReference type="EnsemblFungi" id="EJT80183">
    <property type="protein sequence ID" value="EJT80183"/>
    <property type="gene ID" value="GGTG_00186"/>
</dbReference>
<evidence type="ECO:0000313" key="4">
    <source>
        <dbReference type="EnsemblFungi" id="EJT80183"/>
    </source>
</evidence>
<feature type="compositionally biased region" description="Low complexity" evidence="1">
    <location>
        <begin position="589"/>
        <end position="612"/>
    </location>
</feature>
<name>J3NFZ3_GAET3</name>
<feature type="compositionally biased region" description="Basic and acidic residues" evidence="1">
    <location>
        <begin position="225"/>
        <end position="250"/>
    </location>
</feature>
<feature type="compositionally biased region" description="Basic and acidic residues" evidence="1">
    <location>
        <begin position="563"/>
        <end position="588"/>
    </location>
</feature>
<dbReference type="EMBL" id="GL385395">
    <property type="protein sequence ID" value="EJT80183.1"/>
    <property type="molecule type" value="Genomic_DNA"/>
</dbReference>
<dbReference type="SUPFAM" id="SSF81296">
    <property type="entry name" value="E set domains"/>
    <property type="match status" value="1"/>
</dbReference>
<feature type="compositionally biased region" description="Low complexity" evidence="1">
    <location>
        <begin position="621"/>
        <end position="637"/>
    </location>
</feature>
<evidence type="ECO:0000256" key="1">
    <source>
        <dbReference type="SAM" id="MobiDB-lite"/>
    </source>
</evidence>
<dbReference type="Gene3D" id="2.60.40.10">
    <property type="entry name" value="Immunoglobulins"/>
    <property type="match status" value="1"/>
</dbReference>
<dbReference type="VEuPathDB" id="FungiDB:GGTG_00186"/>
<evidence type="ECO:0000259" key="2">
    <source>
        <dbReference type="Pfam" id="PF16561"/>
    </source>
</evidence>
<feature type="region of interest" description="Disordered" evidence="1">
    <location>
        <begin position="558"/>
        <end position="668"/>
    </location>
</feature>
<dbReference type="CDD" id="cd02859">
    <property type="entry name" value="E_set_AMPKbeta_like_N"/>
    <property type="match status" value="1"/>
</dbReference>
<evidence type="ECO:0000313" key="3">
    <source>
        <dbReference type="EMBL" id="EJT80183.1"/>
    </source>
</evidence>
<feature type="region of interest" description="Disordered" evidence="1">
    <location>
        <begin position="389"/>
        <end position="410"/>
    </location>
</feature>
<feature type="region of interest" description="Disordered" evidence="1">
    <location>
        <begin position="501"/>
        <end position="543"/>
    </location>
</feature>
<proteinExistence type="predicted"/>
<dbReference type="RefSeq" id="XP_009216192.1">
    <property type="nucleotide sequence ID" value="XM_009217928.1"/>
</dbReference>
<organism evidence="3">
    <name type="scientific">Gaeumannomyces tritici (strain R3-111a-1)</name>
    <name type="common">Wheat and barley take-all root rot fungus</name>
    <name type="synonym">Gaeumannomyces graminis var. tritici</name>
    <dbReference type="NCBI Taxonomy" id="644352"/>
    <lineage>
        <taxon>Eukaryota</taxon>
        <taxon>Fungi</taxon>
        <taxon>Dikarya</taxon>
        <taxon>Ascomycota</taxon>
        <taxon>Pezizomycotina</taxon>
        <taxon>Sordariomycetes</taxon>
        <taxon>Sordariomycetidae</taxon>
        <taxon>Magnaporthales</taxon>
        <taxon>Magnaporthaceae</taxon>
        <taxon>Gaeumannomyces</taxon>
    </lineage>
</organism>
<dbReference type="GeneID" id="20340644"/>
<dbReference type="eggNOG" id="ENOG502S7MC">
    <property type="taxonomic scope" value="Eukaryota"/>
</dbReference>
<dbReference type="OrthoDB" id="5873279at2759"/>
<gene>
    <name evidence="4" type="primary">20340644</name>
    <name evidence="3" type="ORF">GGTG_00186</name>
</gene>